<organism evidence="1 2">
    <name type="scientific">Portunus trituberculatus</name>
    <name type="common">Swimming crab</name>
    <name type="synonym">Neptunus trituberculatus</name>
    <dbReference type="NCBI Taxonomy" id="210409"/>
    <lineage>
        <taxon>Eukaryota</taxon>
        <taxon>Metazoa</taxon>
        <taxon>Ecdysozoa</taxon>
        <taxon>Arthropoda</taxon>
        <taxon>Crustacea</taxon>
        <taxon>Multicrustacea</taxon>
        <taxon>Malacostraca</taxon>
        <taxon>Eumalacostraca</taxon>
        <taxon>Eucarida</taxon>
        <taxon>Decapoda</taxon>
        <taxon>Pleocyemata</taxon>
        <taxon>Brachyura</taxon>
        <taxon>Eubrachyura</taxon>
        <taxon>Portunoidea</taxon>
        <taxon>Portunidae</taxon>
        <taxon>Portuninae</taxon>
        <taxon>Portunus</taxon>
    </lineage>
</organism>
<sequence>MECAGSESDSLARKFLMDTVWRSPLRPGLDMSIGDV</sequence>
<evidence type="ECO:0000313" key="2">
    <source>
        <dbReference type="Proteomes" id="UP000324222"/>
    </source>
</evidence>
<dbReference type="Proteomes" id="UP000324222">
    <property type="component" value="Unassembled WGS sequence"/>
</dbReference>
<keyword evidence="2" id="KW-1185">Reference proteome</keyword>
<accession>A0A5B7FXP6</accession>
<reference evidence="1 2" key="1">
    <citation type="submission" date="2019-05" db="EMBL/GenBank/DDBJ databases">
        <title>Another draft genome of Portunus trituberculatus and its Hox gene families provides insights of decapod evolution.</title>
        <authorList>
            <person name="Jeong J.-H."/>
            <person name="Song I."/>
            <person name="Kim S."/>
            <person name="Choi T."/>
            <person name="Kim D."/>
            <person name="Ryu S."/>
            <person name="Kim W."/>
        </authorList>
    </citation>
    <scope>NUCLEOTIDE SEQUENCE [LARGE SCALE GENOMIC DNA]</scope>
    <source>
        <tissue evidence="1">Muscle</tissue>
    </source>
</reference>
<dbReference type="EMBL" id="VSRR010008663">
    <property type="protein sequence ID" value="MPC49084.1"/>
    <property type="molecule type" value="Genomic_DNA"/>
</dbReference>
<name>A0A5B7FXP6_PORTR</name>
<protein>
    <submittedName>
        <fullName evidence="1">Uncharacterized protein</fullName>
    </submittedName>
</protein>
<comment type="caution">
    <text evidence="1">The sequence shown here is derived from an EMBL/GenBank/DDBJ whole genome shotgun (WGS) entry which is preliminary data.</text>
</comment>
<proteinExistence type="predicted"/>
<evidence type="ECO:0000313" key="1">
    <source>
        <dbReference type="EMBL" id="MPC49084.1"/>
    </source>
</evidence>
<dbReference type="AlphaFoldDB" id="A0A5B7FXP6"/>
<gene>
    <name evidence="1" type="ORF">E2C01_042878</name>
</gene>